<proteinExistence type="predicted"/>
<feature type="transmembrane region" description="Helical" evidence="2">
    <location>
        <begin position="21"/>
        <end position="40"/>
    </location>
</feature>
<dbReference type="Proteomes" id="UP000215332">
    <property type="component" value="Chromosome 1"/>
</dbReference>
<keyword evidence="2" id="KW-0472">Membrane</keyword>
<accession>A0A239W5C4</accession>
<keyword evidence="2" id="KW-1133">Transmembrane helix</keyword>
<keyword evidence="2" id="KW-0812">Transmembrane</keyword>
<evidence type="ECO:0000313" key="4">
    <source>
        <dbReference type="Proteomes" id="UP000215332"/>
    </source>
</evidence>
<gene>
    <name evidence="3" type="ORF">SAMEA4412665_00298</name>
</gene>
<evidence type="ECO:0000256" key="2">
    <source>
        <dbReference type="SAM" id="Phobius"/>
    </source>
</evidence>
<evidence type="ECO:0000313" key="3">
    <source>
        <dbReference type="EMBL" id="SNV29562.1"/>
    </source>
</evidence>
<protein>
    <submittedName>
        <fullName evidence="3">Uncharacterized protein</fullName>
    </submittedName>
</protein>
<dbReference type="AlphaFoldDB" id="A0A239W5C4"/>
<organism evidence="3 4">
    <name type="scientific">Cutibacterium granulosum</name>
    <dbReference type="NCBI Taxonomy" id="33011"/>
    <lineage>
        <taxon>Bacteria</taxon>
        <taxon>Bacillati</taxon>
        <taxon>Actinomycetota</taxon>
        <taxon>Actinomycetes</taxon>
        <taxon>Propionibacteriales</taxon>
        <taxon>Propionibacteriaceae</taxon>
        <taxon>Cutibacterium</taxon>
    </lineage>
</organism>
<dbReference type="EMBL" id="LT906441">
    <property type="protein sequence ID" value="SNV29562.1"/>
    <property type="molecule type" value="Genomic_DNA"/>
</dbReference>
<evidence type="ECO:0000256" key="1">
    <source>
        <dbReference type="SAM" id="MobiDB-lite"/>
    </source>
</evidence>
<reference evidence="3 4" key="1">
    <citation type="submission" date="2017-06" db="EMBL/GenBank/DDBJ databases">
        <authorList>
            <consortium name="Pathogen Informatics"/>
        </authorList>
    </citation>
    <scope>NUCLEOTIDE SEQUENCE [LARGE SCALE GENOMIC DNA]</scope>
    <source>
        <strain evidence="3 4">NCTC11865</strain>
    </source>
</reference>
<dbReference type="KEGG" id="cgrn:4412665_00298"/>
<feature type="region of interest" description="Disordered" evidence="1">
    <location>
        <begin position="156"/>
        <end position="188"/>
    </location>
</feature>
<sequence length="317" mass="34586">MRSGHCSRVYALGCSRARCSCVVVTLARLGVTIFVSWLGVRCRAVTRPGLARHFLHHPAAPLPLQSRWFIRACCSSGDSLQHAQVQGVSLLCSDAHLAWCDDFRRLAGVRCRVVTRLDLARHFLHGPAQPSLLRPKWVIRTYPSAESSSQWPSTALMRGHAHTGGSPTVSKHSDAPRACPRAGKGRSRRSICPNVVASMPTRREGTPGSAKAQIRGHRSIAVGTPRGRLTECSEVAAAFDHWGERVEGSSTATWATCAAANSAPTRPWRAVPACCVNFCQVGLVCVREVTPWFPTRYFPSRRVPWSGEFIVGDDACV</sequence>
<name>A0A239W5C4_9ACTN</name>